<evidence type="ECO:0000256" key="1">
    <source>
        <dbReference type="SAM" id="Phobius"/>
    </source>
</evidence>
<keyword evidence="1" id="KW-0472">Membrane</keyword>
<feature type="transmembrane region" description="Helical" evidence="1">
    <location>
        <begin position="44"/>
        <end position="60"/>
    </location>
</feature>
<dbReference type="Gene3D" id="3.60.10.10">
    <property type="entry name" value="Endonuclease/exonuclease/phosphatase"/>
    <property type="match status" value="1"/>
</dbReference>
<dbReference type="EMBL" id="JAPDDR010000005">
    <property type="protein sequence ID" value="MCW1914274.1"/>
    <property type="molecule type" value="Genomic_DNA"/>
</dbReference>
<dbReference type="GO" id="GO:0004519">
    <property type="term" value="F:endonuclease activity"/>
    <property type="evidence" value="ECO:0007669"/>
    <property type="project" value="UniProtKB-KW"/>
</dbReference>
<comment type="caution">
    <text evidence="3">The sequence shown here is derived from an EMBL/GenBank/DDBJ whole genome shotgun (WGS) entry which is preliminary data.</text>
</comment>
<keyword evidence="3" id="KW-0378">Hydrolase</keyword>
<reference evidence="3" key="1">
    <citation type="submission" date="2022-10" db="EMBL/GenBank/DDBJ databases">
        <title>Luteolibacter sp. GHJ8, whole genome shotgun sequencing project.</title>
        <authorList>
            <person name="Zhao G."/>
            <person name="Shen L."/>
        </authorList>
    </citation>
    <scope>NUCLEOTIDE SEQUENCE</scope>
    <source>
        <strain evidence="3">GHJ8</strain>
    </source>
</reference>
<protein>
    <submittedName>
        <fullName evidence="3">Endonuclease/exonuclease/phosphatase family protein</fullName>
    </submittedName>
</protein>
<proteinExistence type="predicted"/>
<evidence type="ECO:0000313" key="3">
    <source>
        <dbReference type="EMBL" id="MCW1914274.1"/>
    </source>
</evidence>
<keyword evidence="3" id="KW-0540">Nuclease</keyword>
<feature type="transmembrane region" description="Helical" evidence="1">
    <location>
        <begin position="67"/>
        <end position="86"/>
    </location>
</feature>
<dbReference type="SUPFAM" id="SSF56219">
    <property type="entry name" value="DNase I-like"/>
    <property type="match status" value="1"/>
</dbReference>
<keyword evidence="1" id="KW-1133">Transmembrane helix</keyword>
<sequence>MKPPDFIRRIGGALPLVALAAALLGTIGSPLGIWSSQIERMSHFRLWWIGLLLLLTLGFARDKRRLTSLLALIAAVMATRPLLPYWTPSPAVAAGSSKGLSFKVTAWNLLWENPDKSDALAWLQTGNEDVLLLTECTSEWMKFLEPLERTYPHRIHSRRDGAEGMWLLSRHPLDQPDPEGLAKNKPWISVIIHTPLGPVRFVGMHPRTPRSGPRFLERNEQYDRIASVSAMSPLPVIVAGDLNCTPFSPWFGRFLERGKLEDTALGRGLQGTWSSSGIRLPIDHILASPDWLGEQRQVHPDRMGSDHHPVIAVLSMADPQK</sequence>
<feature type="domain" description="Endonuclease/exonuclease/phosphatase" evidence="2">
    <location>
        <begin position="107"/>
        <end position="307"/>
    </location>
</feature>
<evidence type="ECO:0000259" key="2">
    <source>
        <dbReference type="Pfam" id="PF03372"/>
    </source>
</evidence>
<dbReference type="Proteomes" id="UP001165653">
    <property type="component" value="Unassembled WGS sequence"/>
</dbReference>
<dbReference type="RefSeq" id="WP_264513799.1">
    <property type="nucleotide sequence ID" value="NZ_JAPDDR010000005.1"/>
</dbReference>
<keyword evidence="4" id="KW-1185">Reference proteome</keyword>
<organism evidence="3 4">
    <name type="scientific">Luteolibacter rhizosphaerae</name>
    <dbReference type="NCBI Taxonomy" id="2989719"/>
    <lineage>
        <taxon>Bacteria</taxon>
        <taxon>Pseudomonadati</taxon>
        <taxon>Verrucomicrobiota</taxon>
        <taxon>Verrucomicrobiia</taxon>
        <taxon>Verrucomicrobiales</taxon>
        <taxon>Verrucomicrobiaceae</taxon>
        <taxon>Luteolibacter</taxon>
    </lineage>
</organism>
<evidence type="ECO:0000313" key="4">
    <source>
        <dbReference type="Proteomes" id="UP001165653"/>
    </source>
</evidence>
<dbReference type="Pfam" id="PF03372">
    <property type="entry name" value="Exo_endo_phos"/>
    <property type="match status" value="1"/>
</dbReference>
<gene>
    <name evidence="3" type="ORF">OJ996_11855</name>
</gene>
<accession>A0ABT3G3Z5</accession>
<dbReference type="InterPro" id="IPR036691">
    <property type="entry name" value="Endo/exonu/phosph_ase_sf"/>
</dbReference>
<dbReference type="InterPro" id="IPR005135">
    <property type="entry name" value="Endo/exonuclease/phosphatase"/>
</dbReference>
<name>A0ABT3G3Z5_9BACT</name>
<keyword evidence="1" id="KW-0812">Transmembrane</keyword>
<keyword evidence="3" id="KW-0255">Endonuclease</keyword>